<proteinExistence type="predicted"/>
<gene>
    <name evidence="1" type="ORF">S40285_09970</name>
</gene>
<dbReference type="EMBL" id="KL660774">
    <property type="protein sequence ID" value="KFA62915.1"/>
    <property type="molecule type" value="Genomic_DNA"/>
</dbReference>
<keyword evidence="2" id="KW-1185">Reference proteome</keyword>
<evidence type="ECO:0000313" key="1">
    <source>
        <dbReference type="EMBL" id="KFA62915.1"/>
    </source>
</evidence>
<dbReference type="HOGENOM" id="CLU_1950215_0_0_1"/>
<name>A0A084QG30_STAC4</name>
<evidence type="ECO:0000313" key="2">
    <source>
        <dbReference type="Proteomes" id="UP000028524"/>
    </source>
</evidence>
<protein>
    <submittedName>
        <fullName evidence="1">Uncharacterized protein</fullName>
    </submittedName>
</protein>
<dbReference type="InParanoid" id="A0A084QG30"/>
<dbReference type="AlphaFoldDB" id="A0A084QG30"/>
<sequence length="129" mass="14764">MLPSMRILNVHFGDSLFPIEQPGEDGDEYPMSQGIFDAQAKQLEIVRMRRQTFPTELFSVYSFLELRQLEVKGCTDHEEIPSTAVAEGLLTTFMKEGVFIHPKLDFFELNEGRFEISVHPFGVPTVKKI</sequence>
<dbReference type="Proteomes" id="UP000028524">
    <property type="component" value="Unassembled WGS sequence"/>
</dbReference>
<accession>A0A084QG30</accession>
<organism evidence="1 2">
    <name type="scientific">Stachybotrys chlorohalonatus (strain IBT 40285)</name>
    <dbReference type="NCBI Taxonomy" id="1283841"/>
    <lineage>
        <taxon>Eukaryota</taxon>
        <taxon>Fungi</taxon>
        <taxon>Dikarya</taxon>
        <taxon>Ascomycota</taxon>
        <taxon>Pezizomycotina</taxon>
        <taxon>Sordariomycetes</taxon>
        <taxon>Hypocreomycetidae</taxon>
        <taxon>Hypocreales</taxon>
        <taxon>Stachybotryaceae</taxon>
        <taxon>Stachybotrys</taxon>
    </lineage>
</organism>
<reference evidence="1 2" key="1">
    <citation type="journal article" date="2014" name="BMC Genomics">
        <title>Comparative genome sequencing reveals chemotype-specific gene clusters in the toxigenic black mold Stachybotrys.</title>
        <authorList>
            <person name="Semeiks J."/>
            <person name="Borek D."/>
            <person name="Otwinowski Z."/>
            <person name="Grishin N.V."/>
        </authorList>
    </citation>
    <scope>NUCLEOTIDE SEQUENCE [LARGE SCALE GENOMIC DNA]</scope>
    <source>
        <strain evidence="1 2">IBT 40285</strain>
    </source>
</reference>